<dbReference type="InParanoid" id="A0A168NYF2"/>
<dbReference type="Pfam" id="PF00583">
    <property type="entry name" value="Acetyltransf_1"/>
    <property type="match status" value="1"/>
</dbReference>
<gene>
    <name evidence="4" type="primary">ABSGL_07185.1 scaffold 8717</name>
</gene>
<dbReference type="InterPro" id="IPR050832">
    <property type="entry name" value="Bact_Acetyltransf"/>
</dbReference>
<keyword evidence="1" id="KW-0808">Transferase</keyword>
<evidence type="ECO:0000259" key="3">
    <source>
        <dbReference type="PROSITE" id="PS51186"/>
    </source>
</evidence>
<dbReference type="OrthoDB" id="10039976at2759"/>
<dbReference type="OMA" id="NVYRFVA"/>
<dbReference type="CDD" id="cd04301">
    <property type="entry name" value="NAT_SF"/>
    <property type="match status" value="1"/>
</dbReference>
<feature type="domain" description="N-acetyltransferase" evidence="3">
    <location>
        <begin position="2"/>
        <end position="145"/>
    </location>
</feature>
<reference evidence="4" key="1">
    <citation type="submission" date="2016-04" db="EMBL/GenBank/DDBJ databases">
        <authorList>
            <person name="Evans L.H."/>
            <person name="Alamgir A."/>
            <person name="Owens N."/>
            <person name="Weber N.D."/>
            <person name="Virtaneva K."/>
            <person name="Barbian K."/>
            <person name="Babar A."/>
            <person name="Rosenke K."/>
        </authorList>
    </citation>
    <scope>NUCLEOTIDE SEQUENCE [LARGE SCALE GENOMIC DNA]</scope>
    <source>
        <strain evidence="4">CBS 101.48</strain>
    </source>
</reference>
<dbReference type="InterPro" id="IPR016181">
    <property type="entry name" value="Acyl_CoA_acyltransferase"/>
</dbReference>
<dbReference type="InterPro" id="IPR000182">
    <property type="entry name" value="GNAT_dom"/>
</dbReference>
<dbReference type="STRING" id="4829.A0A168NYF2"/>
<protein>
    <recommendedName>
        <fullName evidence="3">N-acetyltransferase domain-containing protein</fullName>
    </recommendedName>
</protein>
<accession>A0A168NYF2</accession>
<evidence type="ECO:0000313" key="5">
    <source>
        <dbReference type="Proteomes" id="UP000078561"/>
    </source>
</evidence>
<sequence length="145" mass="16223">MITIERLTSDCTSDIDQLVPLVHQQLSQGATADLMRDALLSPTTIIWIAKSDSSKVVGTLTLAITNCLTGLRCHIEDVVVDTAWRRQGIAQQLFETALSFAQQTLKARTIDLTSRPDRIAANTLYRKLGFVERDTNTYRYQPPTQ</sequence>
<evidence type="ECO:0000313" key="4">
    <source>
        <dbReference type="EMBL" id="SAM01444.1"/>
    </source>
</evidence>
<dbReference type="EMBL" id="LT553527">
    <property type="protein sequence ID" value="SAM01444.1"/>
    <property type="molecule type" value="Genomic_DNA"/>
</dbReference>
<dbReference type="AlphaFoldDB" id="A0A168NYF2"/>
<keyword evidence="5" id="KW-1185">Reference proteome</keyword>
<evidence type="ECO:0000256" key="2">
    <source>
        <dbReference type="ARBA" id="ARBA00023315"/>
    </source>
</evidence>
<dbReference type="GO" id="GO:0016747">
    <property type="term" value="F:acyltransferase activity, transferring groups other than amino-acyl groups"/>
    <property type="evidence" value="ECO:0007669"/>
    <property type="project" value="InterPro"/>
</dbReference>
<dbReference type="PANTHER" id="PTHR43877">
    <property type="entry name" value="AMINOALKYLPHOSPHONATE N-ACETYLTRANSFERASE-RELATED-RELATED"/>
    <property type="match status" value="1"/>
</dbReference>
<dbReference type="PANTHER" id="PTHR43877:SF2">
    <property type="entry name" value="AMINOALKYLPHOSPHONATE N-ACETYLTRANSFERASE-RELATED"/>
    <property type="match status" value="1"/>
</dbReference>
<dbReference type="Gene3D" id="3.40.630.30">
    <property type="match status" value="1"/>
</dbReference>
<proteinExistence type="predicted"/>
<dbReference type="PROSITE" id="PS51186">
    <property type="entry name" value="GNAT"/>
    <property type="match status" value="1"/>
</dbReference>
<evidence type="ECO:0000256" key="1">
    <source>
        <dbReference type="ARBA" id="ARBA00022679"/>
    </source>
</evidence>
<dbReference type="SUPFAM" id="SSF55729">
    <property type="entry name" value="Acyl-CoA N-acyltransferases (Nat)"/>
    <property type="match status" value="1"/>
</dbReference>
<organism evidence="4">
    <name type="scientific">Absidia glauca</name>
    <name type="common">Pin mould</name>
    <dbReference type="NCBI Taxonomy" id="4829"/>
    <lineage>
        <taxon>Eukaryota</taxon>
        <taxon>Fungi</taxon>
        <taxon>Fungi incertae sedis</taxon>
        <taxon>Mucoromycota</taxon>
        <taxon>Mucoromycotina</taxon>
        <taxon>Mucoromycetes</taxon>
        <taxon>Mucorales</taxon>
        <taxon>Cunninghamellaceae</taxon>
        <taxon>Absidia</taxon>
    </lineage>
</organism>
<dbReference type="Proteomes" id="UP000078561">
    <property type="component" value="Unassembled WGS sequence"/>
</dbReference>
<name>A0A168NYF2_ABSGL</name>
<keyword evidence="2" id="KW-0012">Acyltransferase</keyword>